<dbReference type="PANTHER" id="PTHR42870">
    <property type="entry name" value="ACETYL-COA C-ACETYLTRANSFERASE"/>
    <property type="match status" value="1"/>
</dbReference>
<dbReference type="InterPro" id="IPR002155">
    <property type="entry name" value="Thiolase"/>
</dbReference>
<dbReference type="GO" id="GO:0016747">
    <property type="term" value="F:acyltransferase activity, transferring groups other than amino-acyl groups"/>
    <property type="evidence" value="ECO:0007669"/>
    <property type="project" value="InterPro"/>
</dbReference>
<dbReference type="AlphaFoldDB" id="A0A1I5M6U3"/>
<dbReference type="RefSeq" id="WP_218163785.1">
    <property type="nucleotide sequence ID" value="NZ_FOVH01000011.1"/>
</dbReference>
<dbReference type="SUPFAM" id="SSF53901">
    <property type="entry name" value="Thiolase-like"/>
    <property type="match status" value="1"/>
</dbReference>
<dbReference type="STRING" id="1993.SAMN04489713_111186"/>
<keyword evidence="2" id="KW-0808">Transferase</keyword>
<keyword evidence="3" id="KW-1185">Reference proteome</keyword>
<dbReference type="PANTHER" id="PTHR42870:SF1">
    <property type="entry name" value="NON-SPECIFIC LIPID-TRANSFER PROTEIN-LIKE 2"/>
    <property type="match status" value="1"/>
</dbReference>
<evidence type="ECO:0000259" key="1">
    <source>
        <dbReference type="Pfam" id="PF22691"/>
    </source>
</evidence>
<gene>
    <name evidence="2" type="ORF">SAMN04489713_111186</name>
</gene>
<dbReference type="InParanoid" id="A0A1I5M6U3"/>
<dbReference type="Gene3D" id="3.40.47.10">
    <property type="match status" value="1"/>
</dbReference>
<protein>
    <submittedName>
        <fullName evidence="2">Acetyl-CoA acetyltransferase</fullName>
    </submittedName>
</protein>
<dbReference type="InterPro" id="IPR016039">
    <property type="entry name" value="Thiolase-like"/>
</dbReference>
<feature type="domain" description="Thiolase C-terminal" evidence="1">
    <location>
        <begin position="252"/>
        <end position="350"/>
    </location>
</feature>
<dbReference type="PIRSF" id="PIRSF000429">
    <property type="entry name" value="Ac-CoA_Ac_transf"/>
    <property type="match status" value="1"/>
</dbReference>
<dbReference type="EMBL" id="FOVH01000011">
    <property type="protein sequence ID" value="SFP05368.1"/>
    <property type="molecule type" value="Genomic_DNA"/>
</dbReference>
<reference evidence="2 3" key="1">
    <citation type="submission" date="2016-10" db="EMBL/GenBank/DDBJ databases">
        <authorList>
            <person name="de Groot N.N."/>
        </authorList>
    </citation>
    <scope>NUCLEOTIDE SEQUENCE [LARGE SCALE GENOMIC DNA]</scope>
    <source>
        <strain evidence="2 3">DSM 43067</strain>
    </source>
</reference>
<evidence type="ECO:0000313" key="2">
    <source>
        <dbReference type="EMBL" id="SFP05368.1"/>
    </source>
</evidence>
<dbReference type="Pfam" id="PF22691">
    <property type="entry name" value="Thiolase_C_1"/>
    <property type="match status" value="1"/>
</dbReference>
<name>A0A1I5M6U3_9ACTN</name>
<dbReference type="CDD" id="cd00829">
    <property type="entry name" value="SCP-x_thiolase"/>
    <property type="match status" value="1"/>
</dbReference>
<proteinExistence type="predicted"/>
<dbReference type="Proteomes" id="UP000183413">
    <property type="component" value="Unassembled WGS sequence"/>
</dbReference>
<evidence type="ECO:0000313" key="3">
    <source>
        <dbReference type="Proteomes" id="UP000183413"/>
    </source>
</evidence>
<dbReference type="InterPro" id="IPR055140">
    <property type="entry name" value="Thiolase_C_2"/>
</dbReference>
<organism evidence="2 3">
    <name type="scientific">Actinomadura madurae</name>
    <dbReference type="NCBI Taxonomy" id="1993"/>
    <lineage>
        <taxon>Bacteria</taxon>
        <taxon>Bacillati</taxon>
        <taxon>Actinomycetota</taxon>
        <taxon>Actinomycetes</taxon>
        <taxon>Streptosporangiales</taxon>
        <taxon>Thermomonosporaceae</taxon>
        <taxon>Actinomadura</taxon>
    </lineage>
</organism>
<dbReference type="eggNOG" id="COG0183">
    <property type="taxonomic scope" value="Bacteria"/>
</dbReference>
<sequence>MREVYVAGTGMMPFGRHPAGSARALARGASLAALADAGCVFADLDGFVAGSAHPLTPRGVYLAKELGVTGLPVLHAEHASASGLAAVHLAWTLVGSGENEAVLVLGIDCPEREVSALSIIEAEGNLPAPALFAMWAARRMHDRGTTSRHLAAVAAKNWNYARANPFAARRAAEEVTPEKVLGSRMVAPPLTSMMCTPWGEGAAAAVVCSREFLGRLGSDAPAVRLAASHVESETYAPGHVFEGAIVGPPAMTRAAAEAAYGKAGADPRDIEVVQVHDAFAVEELFYYELLGFCADGEAEGLVERGAFGPGSRERFGLPEFSTHGGLIAGGHPGGPTGVAQVHETVRQLRAGRRLALCHMLGAGSVAITQVYQRAEAAG</sequence>
<accession>A0A1I5M6U3</accession>